<accession>A0A2A4YTU6</accession>
<evidence type="ECO:0000259" key="1">
    <source>
        <dbReference type="Pfam" id="PF10276"/>
    </source>
</evidence>
<name>A0A2A4YTU6_9PROT</name>
<dbReference type="InterPro" id="IPR019401">
    <property type="entry name" value="Znf_CHCC"/>
</dbReference>
<proteinExistence type="predicted"/>
<protein>
    <recommendedName>
        <fullName evidence="1">Zinc finger CHCC-type domain-containing protein</fullName>
    </recommendedName>
</protein>
<dbReference type="EMBL" id="NVUS01000023">
    <property type="protein sequence ID" value="PCI98203.1"/>
    <property type="molecule type" value="Genomic_DNA"/>
</dbReference>
<gene>
    <name evidence="2" type="ORF">COB13_14210</name>
</gene>
<reference key="1">
    <citation type="submission" date="2017-08" db="EMBL/GenBank/DDBJ databases">
        <title>A dynamic microbial community with high functional redundancy inhabits the cold, oxic subseafloor aquifer.</title>
        <authorList>
            <person name="Tully B.J."/>
            <person name="Wheat C.G."/>
            <person name="Glazer B.T."/>
            <person name="Huber J.A."/>
        </authorList>
    </citation>
    <scope>NUCLEOTIDE SEQUENCE [LARGE SCALE GENOMIC DNA]</scope>
</reference>
<dbReference type="Pfam" id="PF10276">
    <property type="entry name" value="zf-CHCC"/>
    <property type="match status" value="1"/>
</dbReference>
<dbReference type="Gene3D" id="2.60.260.40">
    <property type="entry name" value="q5lls5 like domains"/>
    <property type="match status" value="1"/>
</dbReference>
<comment type="caution">
    <text evidence="2">The sequence shown here is derived from an EMBL/GenBank/DDBJ whole genome shotgun (WGS) entry which is preliminary data.</text>
</comment>
<evidence type="ECO:0000313" key="2">
    <source>
        <dbReference type="EMBL" id="PCI98203.1"/>
    </source>
</evidence>
<sequence>MAVSSIPQFHNDPGVETIEIGSKTFECIGATAPYDHPHVYLDMSAEDEIVCPYCSTHYTFNQALAPDMAYPTACGKRG</sequence>
<organism evidence="2">
    <name type="scientific">OCS116 cluster bacterium</name>
    <dbReference type="NCBI Taxonomy" id="2030921"/>
    <lineage>
        <taxon>Bacteria</taxon>
        <taxon>Pseudomonadati</taxon>
        <taxon>Pseudomonadota</taxon>
        <taxon>Alphaproteobacteria</taxon>
        <taxon>OCS116 cluster</taxon>
    </lineage>
</organism>
<dbReference type="AlphaFoldDB" id="A0A2A4YTU6"/>
<reference evidence="2" key="2">
    <citation type="journal article" date="2018" name="ISME J.">
        <title>A dynamic microbial community with high functional redundancy inhabits the cold, oxic subseafloor aquifer.</title>
        <authorList>
            <person name="Tully B.J."/>
            <person name="Wheat C.G."/>
            <person name="Glazer B.T."/>
            <person name="Huber J.A."/>
        </authorList>
    </citation>
    <scope>NUCLEOTIDE SEQUENCE</scope>
    <source>
        <strain evidence="2">NORP83</strain>
    </source>
</reference>
<feature type="domain" description="Zinc finger CHCC-type" evidence="1">
    <location>
        <begin position="23"/>
        <end position="58"/>
    </location>
</feature>